<gene>
    <name evidence="1" type="ORF">LQ50_04140</name>
</gene>
<dbReference type="RefSeq" id="WP_034626348.1">
    <property type="nucleotide sequence ID" value="NZ_JRJU01000003.1"/>
</dbReference>
<sequence>MTEEQRLQIKVMRYQGIGYMKIAEATGLSRDSVRFYCKRNGLDGFGKDLKVKIDEKFISEMSYQYCLSCGLKLEHPKRGAKKKYCSLACKRDWERDNPKLYKLHCDYCRKEYISERVKKRKFCSNDCYVRDRFFREEDSIEIFGKITKRKKVDYIPKWLEDLLLSYIKN</sequence>
<reference evidence="1 2" key="1">
    <citation type="submission" date="2014-09" db="EMBL/GenBank/DDBJ databases">
        <title>Genome sequencing and annotation of Bacillus Okhensis strain Kh10-101T.</title>
        <authorList>
            <person name="Prakash J.S."/>
        </authorList>
    </citation>
    <scope>NUCLEOTIDE SEQUENCE [LARGE SCALE GENOMIC DNA]</scope>
    <source>
        <strain evidence="2">Kh10-101T</strain>
    </source>
</reference>
<protein>
    <submittedName>
        <fullName evidence="1">RNA polymerase subunit sigma-24</fullName>
    </submittedName>
</protein>
<accession>A0A0B0IKP1</accession>
<dbReference type="EMBL" id="JRJU01000003">
    <property type="protein sequence ID" value="KHF41427.1"/>
    <property type="molecule type" value="Genomic_DNA"/>
</dbReference>
<dbReference type="Proteomes" id="UP000030832">
    <property type="component" value="Unassembled WGS sequence"/>
</dbReference>
<comment type="caution">
    <text evidence="1">The sequence shown here is derived from an EMBL/GenBank/DDBJ whole genome shotgun (WGS) entry which is preliminary data.</text>
</comment>
<proteinExistence type="predicted"/>
<dbReference type="eggNOG" id="COG2771">
    <property type="taxonomic scope" value="Bacteria"/>
</dbReference>
<dbReference type="STRING" id="333138.LQ50_04140"/>
<dbReference type="OrthoDB" id="9792035at2"/>
<evidence type="ECO:0000313" key="2">
    <source>
        <dbReference type="Proteomes" id="UP000030832"/>
    </source>
</evidence>
<evidence type="ECO:0000313" key="1">
    <source>
        <dbReference type="EMBL" id="KHF41427.1"/>
    </source>
</evidence>
<dbReference type="AlphaFoldDB" id="A0A0B0IKP1"/>
<organism evidence="1 2">
    <name type="scientific">Halalkalibacter okhensis</name>
    <dbReference type="NCBI Taxonomy" id="333138"/>
    <lineage>
        <taxon>Bacteria</taxon>
        <taxon>Bacillati</taxon>
        <taxon>Bacillota</taxon>
        <taxon>Bacilli</taxon>
        <taxon>Bacillales</taxon>
        <taxon>Bacillaceae</taxon>
        <taxon>Halalkalibacter</taxon>
    </lineage>
</organism>
<keyword evidence="2" id="KW-1185">Reference proteome</keyword>
<name>A0A0B0IKP1_9BACI</name>